<name>A0A1B2EXZ1_9HYPH</name>
<organism evidence="1">
    <name type="scientific">Microvirga ossetica</name>
    <dbReference type="NCBI Taxonomy" id="1882682"/>
    <lineage>
        <taxon>Bacteria</taxon>
        <taxon>Pseudomonadati</taxon>
        <taxon>Pseudomonadota</taxon>
        <taxon>Alphaproteobacteria</taxon>
        <taxon>Hyphomicrobiales</taxon>
        <taxon>Methylobacteriaceae</taxon>
        <taxon>Microvirga</taxon>
    </lineage>
</organism>
<sequence length="81" mass="9519">MKKNLIKIGLIQIEEYYIGEWRWAAQHVCAVWQLPVRYLPAVNPCHRFNSRINGRSVGTLNILGLTELHQLMLNRARRGHR</sequence>
<accession>A0A1B2EXZ1</accession>
<evidence type="ECO:0000313" key="1">
    <source>
        <dbReference type="EMBL" id="ANY84854.1"/>
    </source>
</evidence>
<gene>
    <name evidence="1" type="ORF">BB934_42190</name>
</gene>
<dbReference type="KEGG" id="moc:BB934_42190"/>
<proteinExistence type="predicted"/>
<keyword evidence="1" id="KW-0614">Plasmid</keyword>
<geneLocation type="plasmid" evidence="1">
    <name>unnamed4</name>
</geneLocation>
<dbReference type="EMBL" id="CP016620">
    <property type="protein sequence ID" value="ANY84854.1"/>
    <property type="molecule type" value="Genomic_DNA"/>
</dbReference>
<protein>
    <submittedName>
        <fullName evidence="1">Uncharacterized protein</fullName>
    </submittedName>
</protein>
<dbReference type="AlphaFoldDB" id="A0A1B2EXZ1"/>
<reference evidence="1" key="1">
    <citation type="submission" date="2016-07" db="EMBL/GenBank/DDBJ databases">
        <title>Microvirga ossetica sp. nov. a new species of rhizobia isolated from root nodules of the legume species Vicia alpestris Steven originated from North Ossetia region in the Caucasus.</title>
        <authorList>
            <person name="Safronova V.I."/>
            <person name="Kuznetsova I.G."/>
            <person name="Sazanova A.L."/>
            <person name="Belimov A."/>
            <person name="Andronov E."/>
            <person name="Osledkin Y.S."/>
            <person name="Onishchuk O.P."/>
            <person name="Kurchak O.N."/>
            <person name="Shaposhnikov A.I."/>
            <person name="Willems A."/>
            <person name="Tikhonovich I.A."/>
        </authorList>
    </citation>
    <scope>NUCLEOTIDE SEQUENCE [LARGE SCALE GENOMIC DNA]</scope>
    <source>
        <strain evidence="1">V5/3M</strain>
        <plasmid evidence="1">unnamed4</plasmid>
    </source>
</reference>